<keyword evidence="2" id="KW-0472">Membrane</keyword>
<reference evidence="3" key="1">
    <citation type="submission" date="2013-07" db="EMBL/GenBank/DDBJ databases">
        <authorList>
            <person name="Geib S."/>
        </authorList>
    </citation>
    <scope>NUCLEOTIDE SEQUENCE</scope>
</reference>
<keyword evidence="2" id="KW-1133">Transmembrane helix</keyword>
<evidence type="ECO:0000256" key="1">
    <source>
        <dbReference type="SAM" id="MobiDB-lite"/>
    </source>
</evidence>
<keyword evidence="2" id="KW-0812">Transmembrane</keyword>
<dbReference type="AlphaFoldDB" id="W8AZC1"/>
<evidence type="ECO:0000313" key="3">
    <source>
        <dbReference type="EMBL" id="JAB91592.1"/>
    </source>
</evidence>
<feature type="region of interest" description="Disordered" evidence="1">
    <location>
        <begin position="24"/>
        <end position="47"/>
    </location>
</feature>
<reference evidence="3" key="2">
    <citation type="journal article" date="2014" name="BMC Genomics">
        <title>A genomic perspective to assessing quality of mass-reared SIT flies used in Mediterranean fruit fly (Ceratitis capitata) eradication in California.</title>
        <authorList>
            <person name="Calla B."/>
            <person name="Hall B."/>
            <person name="Hou S."/>
            <person name="Geib S.M."/>
        </authorList>
    </citation>
    <scope>NUCLEOTIDE SEQUENCE</scope>
</reference>
<proteinExistence type="evidence at transcript level"/>
<feature type="transmembrane region" description="Helical" evidence="2">
    <location>
        <begin position="96"/>
        <end position="118"/>
    </location>
</feature>
<name>W8AZC1_CERCA</name>
<accession>W8AZC1</accession>
<organism evidence="3">
    <name type="scientific">Ceratitis capitata</name>
    <name type="common">Mediterranean fruit fly</name>
    <name type="synonym">Tephritis capitata</name>
    <dbReference type="NCBI Taxonomy" id="7213"/>
    <lineage>
        <taxon>Eukaryota</taxon>
        <taxon>Metazoa</taxon>
        <taxon>Ecdysozoa</taxon>
        <taxon>Arthropoda</taxon>
        <taxon>Hexapoda</taxon>
        <taxon>Insecta</taxon>
        <taxon>Pterygota</taxon>
        <taxon>Neoptera</taxon>
        <taxon>Endopterygota</taxon>
        <taxon>Diptera</taxon>
        <taxon>Brachycera</taxon>
        <taxon>Muscomorpha</taxon>
        <taxon>Tephritoidea</taxon>
        <taxon>Tephritidae</taxon>
        <taxon>Ceratitis</taxon>
        <taxon>Ceratitis</taxon>
    </lineage>
</organism>
<sequence>MQLLHADNNKNSICALGVKRKDQHTKATATQSNKRKQEKSSNKNSSTASNLNVCLFFSNKKMLHATSGKLSANRFIMPQIALRIPQLPMLPMLPILPMRAVVVISAIVRLFAEIVIALSRANSLRLLRAPIDKLRAITIGQRARCEM</sequence>
<evidence type="ECO:0000256" key="2">
    <source>
        <dbReference type="SAM" id="Phobius"/>
    </source>
</evidence>
<dbReference type="EMBL" id="GAMC01014963">
    <property type="protein sequence ID" value="JAB91592.1"/>
    <property type="molecule type" value="mRNA"/>
</dbReference>
<protein>
    <submittedName>
        <fullName evidence="3">Uncharacterized protein</fullName>
    </submittedName>
</protein>